<dbReference type="EMBL" id="KV442027">
    <property type="protein sequence ID" value="OAQ31925.1"/>
    <property type="molecule type" value="Genomic_DNA"/>
</dbReference>
<evidence type="ECO:0000313" key="3">
    <source>
        <dbReference type="Proteomes" id="UP000078512"/>
    </source>
</evidence>
<accession>A0A197K365</accession>
<protein>
    <submittedName>
        <fullName evidence="2">Uncharacterized protein</fullName>
    </submittedName>
</protein>
<evidence type="ECO:0000256" key="1">
    <source>
        <dbReference type="SAM" id="MobiDB-lite"/>
    </source>
</evidence>
<evidence type="ECO:0000313" key="2">
    <source>
        <dbReference type="EMBL" id="OAQ31925.1"/>
    </source>
</evidence>
<feature type="compositionally biased region" description="Polar residues" evidence="1">
    <location>
        <begin position="10"/>
        <end position="34"/>
    </location>
</feature>
<proteinExistence type="predicted"/>
<reference evidence="2 3" key="1">
    <citation type="submission" date="2016-05" db="EMBL/GenBank/DDBJ databases">
        <title>Genome sequencing reveals origins of a unique bacterial endosymbiosis in the earliest lineages of terrestrial Fungi.</title>
        <authorList>
            <consortium name="DOE Joint Genome Institute"/>
            <person name="Uehling J."/>
            <person name="Gryganskyi A."/>
            <person name="Hameed K."/>
            <person name="Tschaplinski T."/>
            <person name="Misztal P."/>
            <person name="Wu S."/>
            <person name="Desiro A."/>
            <person name="Vande Pol N."/>
            <person name="Du Z.-Y."/>
            <person name="Zienkiewicz A."/>
            <person name="Zienkiewicz K."/>
            <person name="Morin E."/>
            <person name="Tisserant E."/>
            <person name="Splivallo R."/>
            <person name="Hainaut M."/>
            <person name="Henrissat B."/>
            <person name="Ohm R."/>
            <person name="Kuo A."/>
            <person name="Yan J."/>
            <person name="Lipzen A."/>
            <person name="Nolan M."/>
            <person name="Labutti K."/>
            <person name="Barry K."/>
            <person name="Goldstein A."/>
            <person name="Labbe J."/>
            <person name="Schadt C."/>
            <person name="Tuskan G."/>
            <person name="Grigoriev I."/>
            <person name="Martin F."/>
            <person name="Vilgalys R."/>
            <person name="Bonito G."/>
        </authorList>
    </citation>
    <scope>NUCLEOTIDE SEQUENCE [LARGE SCALE GENOMIC DNA]</scope>
    <source>
        <strain evidence="2 3">AG-77</strain>
    </source>
</reference>
<name>A0A197K365_9FUNG</name>
<sequence length="91" mass="9195">MAATLVCGSVPTSQPQARAHSRPSTNSGLPSDSDPSVHSDEATVESSIPTHAPLAGAMSSSHQPHATPSNSLTDPIHSQASNQDNPSAAQS</sequence>
<organism evidence="2 3">
    <name type="scientific">Linnemannia elongata AG-77</name>
    <dbReference type="NCBI Taxonomy" id="1314771"/>
    <lineage>
        <taxon>Eukaryota</taxon>
        <taxon>Fungi</taxon>
        <taxon>Fungi incertae sedis</taxon>
        <taxon>Mucoromycota</taxon>
        <taxon>Mortierellomycotina</taxon>
        <taxon>Mortierellomycetes</taxon>
        <taxon>Mortierellales</taxon>
        <taxon>Mortierellaceae</taxon>
        <taxon>Linnemannia</taxon>
    </lineage>
</organism>
<feature type="compositionally biased region" description="Polar residues" evidence="1">
    <location>
        <begin position="58"/>
        <end position="91"/>
    </location>
</feature>
<feature type="region of interest" description="Disordered" evidence="1">
    <location>
        <begin position="1"/>
        <end position="91"/>
    </location>
</feature>
<keyword evidence="3" id="KW-1185">Reference proteome</keyword>
<dbReference type="Proteomes" id="UP000078512">
    <property type="component" value="Unassembled WGS sequence"/>
</dbReference>
<gene>
    <name evidence="2" type="ORF">K457DRAFT_135687</name>
</gene>
<dbReference type="AlphaFoldDB" id="A0A197K365"/>